<dbReference type="RefSeq" id="WP_339382331.1">
    <property type="nucleotide sequence ID" value="NZ_CAWNNC010000001.1"/>
</dbReference>
<protein>
    <submittedName>
        <fullName evidence="1">Uncharacterized protein</fullName>
    </submittedName>
</protein>
<dbReference type="AlphaFoldDB" id="A0A2K8SW08"/>
<gene>
    <name evidence="1" type="ORF">COO91_05517</name>
</gene>
<evidence type="ECO:0000313" key="1">
    <source>
        <dbReference type="EMBL" id="AUB39523.1"/>
    </source>
</evidence>
<dbReference type="KEGG" id="nfl:COO91_05517"/>
<dbReference type="EMBL" id="CP024785">
    <property type="protein sequence ID" value="AUB39523.1"/>
    <property type="molecule type" value="Genomic_DNA"/>
</dbReference>
<name>A0A2K8SW08_9NOSO</name>
<reference evidence="1 2" key="1">
    <citation type="submission" date="2017-11" db="EMBL/GenBank/DDBJ databases">
        <title>Complete genome of a free-living desiccation-tolerant cyanobacterium and its photosynthetic adaptation to extreme terrestrial habitat.</title>
        <authorList>
            <person name="Shang J."/>
        </authorList>
    </citation>
    <scope>NUCLEOTIDE SEQUENCE [LARGE SCALE GENOMIC DNA]</scope>
    <source>
        <strain evidence="1 2">CCNUN1</strain>
    </source>
</reference>
<sequence>MPGRIQALTSFVAVKSDQASFSQMIIYPSHVGTRGAKRRYDLLAAT</sequence>
<keyword evidence="2" id="KW-1185">Reference proteome</keyword>
<accession>A0A2K8SW08</accession>
<organism evidence="1 2">
    <name type="scientific">Nostoc flagelliforme CCNUN1</name>
    <dbReference type="NCBI Taxonomy" id="2038116"/>
    <lineage>
        <taxon>Bacteria</taxon>
        <taxon>Bacillati</taxon>
        <taxon>Cyanobacteriota</taxon>
        <taxon>Cyanophyceae</taxon>
        <taxon>Nostocales</taxon>
        <taxon>Nostocaceae</taxon>
        <taxon>Nostoc</taxon>
    </lineage>
</organism>
<dbReference type="Proteomes" id="UP000232003">
    <property type="component" value="Chromosome"/>
</dbReference>
<proteinExistence type="predicted"/>
<evidence type="ECO:0000313" key="2">
    <source>
        <dbReference type="Proteomes" id="UP000232003"/>
    </source>
</evidence>